<reference evidence="1 2" key="1">
    <citation type="submission" date="2019-05" db="EMBL/GenBank/DDBJ databases">
        <title>Another draft genome of Portunus trituberculatus and its Hox gene families provides insights of decapod evolution.</title>
        <authorList>
            <person name="Jeong J.-H."/>
            <person name="Song I."/>
            <person name="Kim S."/>
            <person name="Choi T."/>
            <person name="Kim D."/>
            <person name="Ryu S."/>
            <person name="Kim W."/>
        </authorList>
    </citation>
    <scope>NUCLEOTIDE SEQUENCE [LARGE SCALE GENOMIC DNA]</scope>
    <source>
        <tissue evidence="1">Muscle</tissue>
    </source>
</reference>
<keyword evidence="2" id="KW-1185">Reference proteome</keyword>
<dbReference type="AlphaFoldDB" id="A0A5B7DL42"/>
<dbReference type="EMBL" id="VSRR010001057">
    <property type="protein sequence ID" value="MPC22158.1"/>
    <property type="molecule type" value="Genomic_DNA"/>
</dbReference>
<name>A0A5B7DL42_PORTR</name>
<protein>
    <submittedName>
        <fullName evidence="1">Uncharacterized protein</fullName>
    </submittedName>
</protein>
<comment type="caution">
    <text evidence="1">The sequence shown here is derived from an EMBL/GenBank/DDBJ whole genome shotgun (WGS) entry which is preliminary data.</text>
</comment>
<proteinExistence type="predicted"/>
<gene>
    <name evidence="1" type="ORF">E2C01_015165</name>
</gene>
<accession>A0A5B7DL42</accession>
<dbReference type="Proteomes" id="UP000324222">
    <property type="component" value="Unassembled WGS sequence"/>
</dbReference>
<sequence length="72" mass="7968">MRLSQLLLPWPLSTPATRLTWHALLLPAANEHPLSVPLSNCRRQFCSPITVPRDLAQQEACGYVGHGVHSLT</sequence>
<organism evidence="1 2">
    <name type="scientific">Portunus trituberculatus</name>
    <name type="common">Swimming crab</name>
    <name type="synonym">Neptunus trituberculatus</name>
    <dbReference type="NCBI Taxonomy" id="210409"/>
    <lineage>
        <taxon>Eukaryota</taxon>
        <taxon>Metazoa</taxon>
        <taxon>Ecdysozoa</taxon>
        <taxon>Arthropoda</taxon>
        <taxon>Crustacea</taxon>
        <taxon>Multicrustacea</taxon>
        <taxon>Malacostraca</taxon>
        <taxon>Eumalacostraca</taxon>
        <taxon>Eucarida</taxon>
        <taxon>Decapoda</taxon>
        <taxon>Pleocyemata</taxon>
        <taxon>Brachyura</taxon>
        <taxon>Eubrachyura</taxon>
        <taxon>Portunoidea</taxon>
        <taxon>Portunidae</taxon>
        <taxon>Portuninae</taxon>
        <taxon>Portunus</taxon>
    </lineage>
</organism>
<evidence type="ECO:0000313" key="2">
    <source>
        <dbReference type="Proteomes" id="UP000324222"/>
    </source>
</evidence>
<evidence type="ECO:0000313" key="1">
    <source>
        <dbReference type="EMBL" id="MPC22158.1"/>
    </source>
</evidence>